<keyword evidence="4" id="KW-0862">Zinc</keyword>
<dbReference type="GO" id="GO:0009231">
    <property type="term" value="P:riboflavin biosynthetic process"/>
    <property type="evidence" value="ECO:0007669"/>
    <property type="project" value="TreeGrafter"/>
</dbReference>
<sequence>MLLEEMTLPQVEAALAAGCRTVYIPFGALEEHGPHLPLATDTIQAYQVGKRAAELIPLFVAPPIPYGNCRSTNCHPGTVSISTATLRSLLKDLVRSFYRQGMCNVVVLTGHAGGAHRLALQDAGEELLDELPELRIAVVTEYELAKDEGRGIIETPGDAHAGEIETSRIMHSHPHLVQGTAPEEYPTFPTGILVRDKRRYWPGGVWGDPSKATVDKGARIEELVARKVVELVKALEEGRYV</sequence>
<dbReference type="Proteomes" id="UP000190102">
    <property type="component" value="Unassembled WGS sequence"/>
</dbReference>
<name>A0A1T4QND3_9BACT</name>
<gene>
    <name evidence="6" type="ORF">SAMN02745119_02473</name>
</gene>
<comment type="cofactor">
    <cofactor evidence="1">
        <name>Zn(2+)</name>
        <dbReference type="ChEBI" id="CHEBI:29105"/>
    </cofactor>
</comment>
<evidence type="ECO:0000256" key="3">
    <source>
        <dbReference type="ARBA" id="ARBA00022801"/>
    </source>
</evidence>
<proteinExistence type="inferred from homology"/>
<dbReference type="GO" id="GO:0046872">
    <property type="term" value="F:metal ion binding"/>
    <property type="evidence" value="ECO:0007669"/>
    <property type="project" value="UniProtKB-KW"/>
</dbReference>
<dbReference type="InterPro" id="IPR003785">
    <property type="entry name" value="Creatininase/forma_Hydrolase"/>
</dbReference>
<reference evidence="7" key="1">
    <citation type="submission" date="2017-02" db="EMBL/GenBank/DDBJ databases">
        <authorList>
            <person name="Varghese N."/>
            <person name="Submissions S."/>
        </authorList>
    </citation>
    <scope>NUCLEOTIDE SEQUENCE [LARGE SCALE GENOMIC DNA]</scope>
    <source>
        <strain evidence="7">ATCC BAA-34</strain>
    </source>
</reference>
<evidence type="ECO:0000256" key="5">
    <source>
        <dbReference type="ARBA" id="ARBA00024029"/>
    </source>
</evidence>
<protein>
    <submittedName>
        <fullName evidence="6">Creatinine amidohydrolase</fullName>
    </submittedName>
</protein>
<evidence type="ECO:0000256" key="2">
    <source>
        <dbReference type="ARBA" id="ARBA00022723"/>
    </source>
</evidence>
<dbReference type="Pfam" id="PF02633">
    <property type="entry name" value="Creatininase"/>
    <property type="match status" value="1"/>
</dbReference>
<evidence type="ECO:0000256" key="1">
    <source>
        <dbReference type="ARBA" id="ARBA00001947"/>
    </source>
</evidence>
<dbReference type="EMBL" id="FUWR01000014">
    <property type="protein sequence ID" value="SKA05259.1"/>
    <property type="molecule type" value="Genomic_DNA"/>
</dbReference>
<dbReference type="SUPFAM" id="SSF102215">
    <property type="entry name" value="Creatininase"/>
    <property type="match status" value="1"/>
</dbReference>
<accession>A0A1T4QND3</accession>
<dbReference type="Gene3D" id="3.40.50.10310">
    <property type="entry name" value="Creatininase"/>
    <property type="match status" value="1"/>
</dbReference>
<dbReference type="RefSeq" id="WP_078790735.1">
    <property type="nucleotide sequence ID" value="NZ_FUWR01000014.1"/>
</dbReference>
<dbReference type="OrthoDB" id="9801445at2"/>
<dbReference type="STRING" id="115783.SAMN02745119_02473"/>
<evidence type="ECO:0000313" key="7">
    <source>
        <dbReference type="Proteomes" id="UP000190102"/>
    </source>
</evidence>
<evidence type="ECO:0000256" key="4">
    <source>
        <dbReference type="ARBA" id="ARBA00022833"/>
    </source>
</evidence>
<dbReference type="PANTHER" id="PTHR35005">
    <property type="entry name" value="3-DEHYDRO-SCYLLO-INOSOSE HYDROLASE"/>
    <property type="match status" value="1"/>
</dbReference>
<keyword evidence="2" id="KW-0479">Metal-binding</keyword>
<comment type="similarity">
    <text evidence="5">Belongs to the creatininase superfamily.</text>
</comment>
<organism evidence="6 7">
    <name type="scientific">Trichlorobacter thiogenes</name>
    <dbReference type="NCBI Taxonomy" id="115783"/>
    <lineage>
        <taxon>Bacteria</taxon>
        <taxon>Pseudomonadati</taxon>
        <taxon>Thermodesulfobacteriota</taxon>
        <taxon>Desulfuromonadia</taxon>
        <taxon>Geobacterales</taxon>
        <taxon>Geobacteraceae</taxon>
        <taxon>Trichlorobacter</taxon>
    </lineage>
</organism>
<dbReference type="InterPro" id="IPR024087">
    <property type="entry name" value="Creatininase-like_sf"/>
</dbReference>
<dbReference type="PANTHER" id="PTHR35005:SF1">
    <property type="entry name" value="2-AMINO-5-FORMYLAMINO-6-RIBOSYLAMINOPYRIMIDIN-4(3H)-ONE 5'-MONOPHOSPHATE DEFORMYLASE"/>
    <property type="match status" value="1"/>
</dbReference>
<dbReference type="AlphaFoldDB" id="A0A1T4QND3"/>
<keyword evidence="7" id="KW-1185">Reference proteome</keyword>
<evidence type="ECO:0000313" key="6">
    <source>
        <dbReference type="EMBL" id="SKA05259.1"/>
    </source>
</evidence>
<dbReference type="GO" id="GO:0016811">
    <property type="term" value="F:hydrolase activity, acting on carbon-nitrogen (but not peptide) bonds, in linear amides"/>
    <property type="evidence" value="ECO:0007669"/>
    <property type="project" value="TreeGrafter"/>
</dbReference>
<keyword evidence="3 6" id="KW-0378">Hydrolase</keyword>